<sequence length="143" mass="15740">MRSFVSLIARAAAIAAFTSGSVHAMPMPEIQEFVAAGPTHNIQVVDWHGGWSGGHGSGGWGGWHDGCGSYHGCGGYYGGYHHHNDDWVPLAAFGAGALIGALVAQPHYYSQPHYYHRTYYHQSGHYAWCAGRYHPYRCYVTHY</sequence>
<protein>
    <submittedName>
        <fullName evidence="2">BA14K family protein</fullName>
    </submittedName>
</protein>
<keyword evidence="1" id="KW-0732">Signal</keyword>
<accession>A0ABT7KHS7</accession>
<gene>
    <name evidence="2" type="ORF">PY650_20400</name>
</gene>
<evidence type="ECO:0000256" key="1">
    <source>
        <dbReference type="SAM" id="SignalP"/>
    </source>
</evidence>
<name>A0ABT7KHS7_9HYPH</name>
<organism evidence="2 3">
    <name type="scientific">Rhizobium calliandrae</name>
    <dbReference type="NCBI Taxonomy" id="1312182"/>
    <lineage>
        <taxon>Bacteria</taxon>
        <taxon>Pseudomonadati</taxon>
        <taxon>Pseudomonadota</taxon>
        <taxon>Alphaproteobacteria</taxon>
        <taxon>Hyphomicrobiales</taxon>
        <taxon>Rhizobiaceae</taxon>
        <taxon>Rhizobium/Agrobacterium group</taxon>
        <taxon>Rhizobium</taxon>
    </lineage>
</organism>
<evidence type="ECO:0000313" key="3">
    <source>
        <dbReference type="Proteomes" id="UP001172630"/>
    </source>
</evidence>
<evidence type="ECO:0000313" key="2">
    <source>
        <dbReference type="EMBL" id="MDL2407981.1"/>
    </source>
</evidence>
<comment type="caution">
    <text evidence="2">The sequence shown here is derived from an EMBL/GenBank/DDBJ whole genome shotgun (WGS) entry which is preliminary data.</text>
</comment>
<proteinExistence type="predicted"/>
<feature type="chain" id="PRO_5046155628" evidence="1">
    <location>
        <begin position="25"/>
        <end position="143"/>
    </location>
</feature>
<keyword evidence="3" id="KW-1185">Reference proteome</keyword>
<dbReference type="Proteomes" id="UP001172630">
    <property type="component" value="Unassembled WGS sequence"/>
</dbReference>
<feature type="signal peptide" evidence="1">
    <location>
        <begin position="1"/>
        <end position="24"/>
    </location>
</feature>
<dbReference type="RefSeq" id="WP_285881362.1">
    <property type="nucleotide sequence ID" value="NZ_JARFYN010000027.1"/>
</dbReference>
<dbReference type="EMBL" id="JARFYN010000027">
    <property type="protein sequence ID" value="MDL2407981.1"/>
    <property type="molecule type" value="Genomic_DNA"/>
</dbReference>
<reference evidence="2" key="1">
    <citation type="submission" date="2023-06" db="EMBL/GenBank/DDBJ databases">
        <title>Phylogenetic Diversity of Rhizobium strains.</title>
        <authorList>
            <person name="Moura F.T."/>
            <person name="Helene L.C.F."/>
            <person name="Hungria M."/>
        </authorList>
    </citation>
    <scope>NUCLEOTIDE SEQUENCE</scope>
    <source>
        <strain evidence="2">CCGE524</strain>
    </source>
</reference>